<proteinExistence type="predicted"/>
<evidence type="ECO:0000313" key="1">
    <source>
        <dbReference type="EMBL" id="ALU41550.1"/>
    </source>
</evidence>
<dbReference type="Gene3D" id="3.40.630.30">
    <property type="match status" value="1"/>
</dbReference>
<organism evidence="1 2">
    <name type="scientific">Pseudoalteromonas rubra</name>
    <dbReference type="NCBI Taxonomy" id="43658"/>
    <lineage>
        <taxon>Bacteria</taxon>
        <taxon>Pseudomonadati</taxon>
        <taxon>Pseudomonadota</taxon>
        <taxon>Gammaproteobacteria</taxon>
        <taxon>Alteromonadales</taxon>
        <taxon>Pseudoalteromonadaceae</taxon>
        <taxon>Pseudoalteromonas</taxon>
    </lineage>
</organism>
<dbReference type="EMBL" id="CP013611">
    <property type="protein sequence ID" value="ALU41550.1"/>
    <property type="molecule type" value="Genomic_DNA"/>
</dbReference>
<dbReference type="AlphaFoldDB" id="A0A0U3GMU1"/>
<dbReference type="RefSeq" id="WP_058795051.1">
    <property type="nucleotide sequence ID" value="NZ_CP013611.1"/>
</dbReference>
<dbReference type="KEGG" id="prr:AT705_00595"/>
<accession>A0A0U3GMU1</accession>
<gene>
    <name evidence="1" type="ORF">AT705_00595</name>
</gene>
<dbReference type="Proteomes" id="UP000069015">
    <property type="component" value="Chromosome 1"/>
</dbReference>
<evidence type="ECO:0000313" key="2">
    <source>
        <dbReference type="Proteomes" id="UP000069015"/>
    </source>
</evidence>
<evidence type="ECO:0008006" key="3">
    <source>
        <dbReference type="Google" id="ProtNLM"/>
    </source>
</evidence>
<sequence>MTKHKFSTARLAIIPATPTLSAAHSHQLLNLLTPGTLHFLPDDWQQCPHNAAQLTDWMTDKLTHCELLLVQDKQTHILGLVMLYVTENIVQLGYLIGEAH</sequence>
<reference evidence="1 2" key="1">
    <citation type="submission" date="2015-12" db="EMBL/GenBank/DDBJ databases">
        <title>Complete genome sequence of Pseudoalteromonas rubra SCSIO 6842, harboring a conjugative plasmid.</title>
        <authorList>
            <person name="Li B."/>
            <person name="Wang X."/>
        </authorList>
    </citation>
    <scope>NUCLEOTIDE SEQUENCE [LARGE SCALE GENOMIC DNA]</scope>
    <source>
        <strain evidence="1 2">SCSIO 6842</strain>
    </source>
</reference>
<protein>
    <recommendedName>
        <fullName evidence="3">GNAT family N-acetyltransferase</fullName>
    </recommendedName>
</protein>
<name>A0A0U3GMU1_9GAMM</name>